<dbReference type="Pfam" id="PF18470">
    <property type="entry name" value="Cas9_a"/>
    <property type="match status" value="1"/>
</dbReference>
<evidence type="ECO:0000256" key="1">
    <source>
        <dbReference type="ARBA" id="ARBA00001946"/>
    </source>
</evidence>
<dbReference type="HAMAP" id="MF_01480">
    <property type="entry name" value="Cas9"/>
    <property type="match status" value="1"/>
</dbReference>
<dbReference type="AlphaFoldDB" id="A0A8J3GGK1"/>
<evidence type="ECO:0000256" key="4">
    <source>
        <dbReference type="ARBA" id="ARBA00022759"/>
    </source>
</evidence>
<keyword evidence="2 12" id="KW-0540">Nuclease</keyword>
<sequence>MNIHEFPYANNLRSMSAAPLLLAFDLGTSSVGWAAFDIDTAGTPIRLLDAGVRLFGDGREPKSRLPLAVGRRIARGMSRRRDRYKRRRKALLRTLIEFGLMPEHRPAQLALIAETRDSALPSDVYALRARALDEALSLYQIGRIFFHLNQRRGFKSNRRTDSRDNEQGMIAQGIARLHQELLAHDARTLGELLFKRRGTDPKNRGTVRVRAQTINVEGKDEQGYGFYPERSFLQHEFNAIWDAQAKFYPDLLTEERRAHLHTVIFYQRPLKPAKPGKCSFFPDEDRLPKAHPLFQEFRLFKEVNELKLKPDFGDAYPLTLEQRDLLITVLRPAHSSKYTALRKKLLKASQGIKFNKESESRLSMKGDEVYATMSDKSRFGALWSGFSVKEQTQLVEKLYQEDDPLALDTWLANRYPLLEASQRDAISGANLPEGFGRLGVSALETLLVELKADVITEYEAIQRAGLKNAEVHDGHALLPPYQEVLAKRIPAGTGDDDDPYDIRMGRITNPTVHIALNQLRRVVNLLIQRFGKPEKIAIELARDLKLSEEQKKQVNHTIAKNTRANELRSDKLRDLERKGTYFNIDNGYNRYLLKLWEELDPAQPLNRRCIYSGKPISIEMLFNGEVDVDHILPYSQTLDDSQANKLLCLRDANRIKKNRPPSEVAEWVHEYDGILDRASRLPASKRWRFAPGAMKRFREEEGFLARQLTDTQYLSRLAHEYLAALYPDEEPDQWGVFVKKNHVRINPGRMTQMLRHHWGLNELIGKADAKNRNDHRHHAIDAAVIGAITPAMLNRVSRAAASREAQQLEKSIGDIDLPFPTFREELERIVSRIVVSHKPDHGTLPSTESASSTAGRLHNDTAYGLTGETDAKGVPIVVRRKSFLNLQRKDIATIRDEELQAAILKATDSVSDKDFPAALDHFRKQGPKQFRGIRRVRVIETLNVIPIRDEHGRAYKAYKGDANYRYDVWELPSGKWVEELVSMFEAHKLGWQSEIHKNNPAARRVLSLHKDDMVAYRNHDNEYTVGRVVKFSKGSICFASNREGGALKARDADKTDPFKYFIKSASSLKDAQARQIRVDETGRVFDPGPQDRQSRAIRKQNGNINNKTEISFS</sequence>
<proteinExistence type="inferred from homology"/>
<evidence type="ECO:0000256" key="8">
    <source>
        <dbReference type="ARBA" id="ARBA00023118"/>
    </source>
</evidence>
<evidence type="ECO:0000256" key="10">
    <source>
        <dbReference type="ARBA" id="ARBA00023211"/>
    </source>
</evidence>
<comment type="subunit">
    <text evidence="11 12">Monomer. Binds crRNA and tracrRNA.</text>
</comment>
<keyword evidence="4 12" id="KW-0255">Endonuclease</keyword>
<dbReference type="NCBIfam" id="TIGR01865">
    <property type="entry name" value="cas_Csn1"/>
    <property type="match status" value="1"/>
</dbReference>
<evidence type="ECO:0000256" key="11">
    <source>
        <dbReference type="ARBA" id="ARBA00046380"/>
    </source>
</evidence>
<dbReference type="Pfam" id="PF13395">
    <property type="entry name" value="HNH_4"/>
    <property type="match status" value="1"/>
</dbReference>
<dbReference type="EC" id="3.1.-.-" evidence="12"/>
<dbReference type="InterPro" id="IPR040619">
    <property type="entry name" value="Cas9_alpha-helical_lobe"/>
</dbReference>
<dbReference type="GO" id="GO:0051607">
    <property type="term" value="P:defense response to virus"/>
    <property type="evidence" value="ECO:0007669"/>
    <property type="project" value="UniProtKB-UniRule"/>
</dbReference>
<evidence type="ECO:0000256" key="6">
    <source>
        <dbReference type="ARBA" id="ARBA00022842"/>
    </source>
</evidence>
<comment type="function">
    <text evidence="12">CRISPR (clustered regularly interspaced short palindromic repeat) is an adaptive immune system that provides protection against mobile genetic elements (viruses, transposable elements and conjugative plasmids). CRISPR clusters contain spacers, sequences complementary to antecedent mobile elements, and target invading nucleic acids. CRISPR clusters are transcribed and processed into CRISPR RNA (crRNA). In type II CRISPR systems correct processing of pre-crRNA requires a trans-encoded small RNA (tracrRNA), endogenous ribonuclease 3 (rnc) and this protein. The tracrRNA serves as a guide for ribonuclease 3-aided processing of pre-crRNA. Subsequently Cas9/crRNA/tracrRNA endonucleolytically cleaves linear or circular dsDNA target complementary to the spacer; Cas9 is inactive in the absence of the 2 guide RNAs (gRNA). Cas9 recognizes the protospacer adjacent motif (PAM) in the CRISPR repeat sequences to help distinguish self versus nonself, as targets within the bacterial CRISPR locus do not have PAMs. PAM recognition is also required for catalytic activity.</text>
</comment>
<dbReference type="InterPro" id="IPR028629">
    <property type="entry name" value="Cas9"/>
</dbReference>
<comment type="cofactor">
    <cofactor evidence="1">
        <name>Mg(2+)</name>
        <dbReference type="ChEBI" id="CHEBI:18420"/>
    </cofactor>
</comment>
<dbReference type="EMBL" id="BMZO01000007">
    <property type="protein sequence ID" value="GHC73651.1"/>
    <property type="molecule type" value="Genomic_DNA"/>
</dbReference>
<evidence type="ECO:0000256" key="13">
    <source>
        <dbReference type="SAM" id="MobiDB-lite"/>
    </source>
</evidence>
<dbReference type="PROSITE" id="PS51749">
    <property type="entry name" value="HNH_CAS9"/>
    <property type="match status" value="1"/>
</dbReference>
<accession>A0A8J3GGK1</accession>
<dbReference type="GO" id="GO:0046872">
    <property type="term" value="F:metal ion binding"/>
    <property type="evidence" value="ECO:0007669"/>
    <property type="project" value="UniProtKB-UniRule"/>
</dbReference>
<dbReference type="InterPro" id="IPR033114">
    <property type="entry name" value="HNH_CAS9"/>
</dbReference>
<feature type="active site" description="For RuvC-like nuclease domain" evidence="12">
    <location>
        <position position="25"/>
    </location>
</feature>
<keyword evidence="5 12" id="KW-0378">Hydrolase</keyword>
<feature type="active site" description="Proton acceptor for HNH nuclease domain" evidence="12">
    <location>
        <position position="630"/>
    </location>
</feature>
<dbReference type="RefSeq" id="WP_244636714.1">
    <property type="nucleotide sequence ID" value="NZ_BMZO01000007.1"/>
</dbReference>
<feature type="domain" description="HNH Cas9-type" evidence="14">
    <location>
        <begin position="547"/>
        <end position="708"/>
    </location>
</feature>
<comment type="caution">
    <text evidence="12">Lacks conserved residue(s) required for the propagation of feature annotation.</text>
</comment>
<keyword evidence="6" id="KW-0460">Magnesium</keyword>
<keyword evidence="3" id="KW-0479">Metal-binding</keyword>
<feature type="region of interest" description="Disordered" evidence="13">
    <location>
        <begin position="839"/>
        <end position="861"/>
    </location>
</feature>
<feature type="compositionally biased region" description="Polar residues" evidence="13">
    <location>
        <begin position="1100"/>
        <end position="1113"/>
    </location>
</feature>
<comment type="similarity">
    <text evidence="12">Belongs to the CRISPR-associated Cas9 family.</text>
</comment>
<comment type="domain">
    <text evidence="12">Has 2 endonuclease domains. The discontinuous RuvC-like domain cleaves the target DNA noncomplementary to crRNA while the HNH nuclease domain cleaves the target DNA complementary to crRNA.</text>
</comment>
<evidence type="ECO:0000313" key="15">
    <source>
        <dbReference type="EMBL" id="GHC73651.1"/>
    </source>
</evidence>
<organism evidence="15 16">
    <name type="scientific">Limoniibacter endophyticus</name>
    <dbReference type="NCBI Taxonomy" id="1565040"/>
    <lineage>
        <taxon>Bacteria</taxon>
        <taxon>Pseudomonadati</taxon>
        <taxon>Pseudomonadota</taxon>
        <taxon>Alphaproteobacteria</taxon>
        <taxon>Hyphomicrobiales</taxon>
        <taxon>Bartonellaceae</taxon>
        <taxon>Limoniibacter</taxon>
    </lineage>
</organism>
<keyword evidence="8 12" id="KW-0051">Antiviral defense</keyword>
<dbReference type="GO" id="GO:0016787">
    <property type="term" value="F:hydrolase activity"/>
    <property type="evidence" value="ECO:0007669"/>
    <property type="project" value="UniProtKB-KW"/>
</dbReference>
<comment type="caution">
    <text evidence="15">The sequence shown here is derived from an EMBL/GenBank/DDBJ whole genome shotgun (WGS) entry which is preliminary data.</text>
</comment>
<name>A0A8J3GGK1_9HYPH</name>
<keyword evidence="7 12" id="KW-0694">RNA-binding</keyword>
<feature type="region of interest" description="Disordered" evidence="13">
    <location>
        <begin position="1079"/>
        <end position="1113"/>
    </location>
</feature>
<evidence type="ECO:0000256" key="12">
    <source>
        <dbReference type="HAMAP-Rule" id="MF_01480"/>
    </source>
</evidence>
<evidence type="ECO:0000256" key="2">
    <source>
        <dbReference type="ARBA" id="ARBA00022722"/>
    </source>
</evidence>
<dbReference type="Pfam" id="PF18541">
    <property type="entry name" value="RuvC_III"/>
    <property type="match status" value="1"/>
</dbReference>
<dbReference type="GO" id="GO:0003723">
    <property type="term" value="F:RNA binding"/>
    <property type="evidence" value="ECO:0007669"/>
    <property type="project" value="UniProtKB-UniRule"/>
</dbReference>
<evidence type="ECO:0000256" key="7">
    <source>
        <dbReference type="ARBA" id="ARBA00022884"/>
    </source>
</evidence>
<dbReference type="InterPro" id="IPR041383">
    <property type="entry name" value="RuvC_III"/>
</dbReference>
<protein>
    <recommendedName>
        <fullName evidence="12">CRISPR-associated endonuclease Cas9</fullName>
        <ecNumber evidence="12">3.1.-.-</ecNumber>
    </recommendedName>
</protein>
<dbReference type="InterPro" id="IPR036397">
    <property type="entry name" value="RNaseH_sf"/>
</dbReference>
<keyword evidence="10" id="KW-0464">Manganese</keyword>
<dbReference type="Gene3D" id="3.30.420.10">
    <property type="entry name" value="Ribonuclease H-like superfamily/Ribonuclease H"/>
    <property type="match status" value="3"/>
</dbReference>
<dbReference type="GO" id="GO:0004519">
    <property type="term" value="F:endonuclease activity"/>
    <property type="evidence" value="ECO:0007669"/>
    <property type="project" value="UniProtKB-UniRule"/>
</dbReference>
<evidence type="ECO:0000256" key="3">
    <source>
        <dbReference type="ARBA" id="ARBA00022723"/>
    </source>
</evidence>
<keyword evidence="9 12" id="KW-0238">DNA-binding</keyword>
<dbReference type="InterPro" id="IPR003615">
    <property type="entry name" value="HNH_nuc"/>
</dbReference>
<dbReference type="GO" id="GO:0003677">
    <property type="term" value="F:DNA binding"/>
    <property type="evidence" value="ECO:0007669"/>
    <property type="project" value="UniProtKB-UniRule"/>
</dbReference>
<reference evidence="15" key="1">
    <citation type="journal article" date="2014" name="Int. J. Syst. Evol. Microbiol.">
        <title>Complete genome sequence of Corynebacterium casei LMG S-19264T (=DSM 44701T), isolated from a smear-ripened cheese.</title>
        <authorList>
            <consortium name="US DOE Joint Genome Institute (JGI-PGF)"/>
            <person name="Walter F."/>
            <person name="Albersmeier A."/>
            <person name="Kalinowski J."/>
            <person name="Ruckert C."/>
        </authorList>
    </citation>
    <scope>NUCLEOTIDE SEQUENCE</scope>
    <source>
        <strain evidence="15">KCTC 42097</strain>
    </source>
</reference>
<dbReference type="Proteomes" id="UP000641137">
    <property type="component" value="Unassembled WGS sequence"/>
</dbReference>
<keyword evidence="16" id="KW-1185">Reference proteome</keyword>
<dbReference type="GO" id="GO:0043571">
    <property type="term" value="P:maintenance of CRISPR repeat elements"/>
    <property type="evidence" value="ECO:0007669"/>
    <property type="project" value="UniProtKB-UniRule"/>
</dbReference>
<evidence type="ECO:0000256" key="9">
    <source>
        <dbReference type="ARBA" id="ARBA00023125"/>
    </source>
</evidence>
<feature type="compositionally biased region" description="Polar residues" evidence="13">
    <location>
        <begin position="844"/>
        <end position="854"/>
    </location>
</feature>
<gene>
    <name evidence="12 15" type="primary">cas9</name>
    <name evidence="15" type="ORF">GCM10010136_21930</name>
</gene>
<evidence type="ECO:0000256" key="5">
    <source>
        <dbReference type="ARBA" id="ARBA00022801"/>
    </source>
</evidence>
<reference evidence="15" key="2">
    <citation type="submission" date="2020-09" db="EMBL/GenBank/DDBJ databases">
        <authorList>
            <person name="Sun Q."/>
            <person name="Kim S."/>
        </authorList>
    </citation>
    <scope>NUCLEOTIDE SEQUENCE</scope>
    <source>
        <strain evidence="15">KCTC 42097</strain>
    </source>
</reference>
<evidence type="ECO:0000259" key="14">
    <source>
        <dbReference type="PROSITE" id="PS51749"/>
    </source>
</evidence>
<evidence type="ECO:0000313" key="16">
    <source>
        <dbReference type="Proteomes" id="UP000641137"/>
    </source>
</evidence>